<sequence length="311" mass="35799">MLRKLCLLSLVHSGDISSRVPPPDQQGSAEHSEDSRAAELQNVGSLKVTIQRSSENREFAQAERTVDRENGGLHCHVCNLSCCSMQVFQEHISGAEHVKKLQEITHSICLKTQTLQDRGHRPHTKRWCDTCQTHFTGDVIVHRRTKQHKMCKQLCRPFCPVCKHHFRTPRKFVEHMKSPEHKQQVHLHEAQEEELITVDAVGCFKGEEEDEEEEEEEEEAAEVADEEESQAKEKVLQTAETEDYNPHTAYGSSFVVPISGFLCRLCNKFFHRETTARHVHCKTHTHFLNLQSHRAQRTLEKSEEERTPALT</sequence>
<feature type="domain" description="C2H2-type" evidence="2">
    <location>
        <begin position="261"/>
        <end position="284"/>
    </location>
</feature>
<feature type="domain" description="U1-type" evidence="3">
    <location>
        <begin position="258"/>
        <end position="293"/>
    </location>
</feature>
<dbReference type="GO" id="GO:0005634">
    <property type="term" value="C:nucleus"/>
    <property type="evidence" value="ECO:0007669"/>
    <property type="project" value="TreeGrafter"/>
</dbReference>
<dbReference type="EMBL" id="JAGKHQ010000017">
    <property type="protein sequence ID" value="KAG7490444.1"/>
    <property type="molecule type" value="Genomic_DNA"/>
</dbReference>
<dbReference type="Proteomes" id="UP000693946">
    <property type="component" value="Linkage Group LG5"/>
</dbReference>
<dbReference type="PANTHER" id="PTHR15491:SF12">
    <property type="entry name" value="CDKN1A INTERACTING ZINC FINGER PROTEIN 1B ISOFORM X1-RELATED"/>
    <property type="match status" value="1"/>
</dbReference>
<protein>
    <submittedName>
        <fullName evidence="4">Cip1-interacting zinc finger protein-like isoform X1</fullName>
    </submittedName>
</protein>
<feature type="region of interest" description="Disordered" evidence="1">
    <location>
        <begin position="292"/>
        <end position="311"/>
    </location>
</feature>
<evidence type="ECO:0000256" key="1">
    <source>
        <dbReference type="SAM" id="MobiDB-lite"/>
    </source>
</evidence>
<evidence type="ECO:0000313" key="5">
    <source>
        <dbReference type="Proteomes" id="UP000693946"/>
    </source>
</evidence>
<dbReference type="InterPro" id="IPR013087">
    <property type="entry name" value="Znf_C2H2_type"/>
</dbReference>
<feature type="domain" description="C2H2-type" evidence="2">
    <location>
        <begin position="157"/>
        <end position="181"/>
    </location>
</feature>
<dbReference type="InterPro" id="IPR026811">
    <property type="entry name" value="CIZ1"/>
</dbReference>
<dbReference type="GO" id="GO:0008270">
    <property type="term" value="F:zinc ion binding"/>
    <property type="evidence" value="ECO:0007669"/>
    <property type="project" value="InterPro"/>
</dbReference>
<feature type="compositionally biased region" description="Acidic residues" evidence="1">
    <location>
        <begin position="207"/>
        <end position="228"/>
    </location>
</feature>
<feature type="domain" description="U1-type" evidence="3">
    <location>
        <begin position="70"/>
        <end position="104"/>
    </location>
</feature>
<feature type="compositionally biased region" description="Basic and acidic residues" evidence="1">
    <location>
        <begin position="297"/>
        <end position="311"/>
    </location>
</feature>
<dbReference type="AlphaFoldDB" id="A0AAV6QGR0"/>
<comment type="caution">
    <text evidence="4">The sequence shown here is derived from an EMBL/GenBank/DDBJ whole genome shotgun (WGS) entry which is preliminary data.</text>
</comment>
<proteinExistence type="predicted"/>
<feature type="domain" description="C2H2-type" evidence="2">
    <location>
        <begin position="73"/>
        <end position="97"/>
    </location>
</feature>
<dbReference type="GO" id="GO:0003676">
    <property type="term" value="F:nucleic acid binding"/>
    <property type="evidence" value="ECO:0007669"/>
    <property type="project" value="InterPro"/>
</dbReference>
<keyword evidence="5" id="KW-1185">Reference proteome</keyword>
<dbReference type="InterPro" id="IPR003604">
    <property type="entry name" value="Matrin/U1-like-C_Znf_C2H2"/>
</dbReference>
<dbReference type="InterPro" id="IPR056345">
    <property type="entry name" value="Znf-C2H2_CIZ1"/>
</dbReference>
<accession>A0AAV6QGR0</accession>
<reference evidence="4 5" key="1">
    <citation type="journal article" date="2021" name="Sci. Rep.">
        <title>Chromosome anchoring in Senegalese sole (Solea senegalensis) reveals sex-associated markers and genome rearrangements in flatfish.</title>
        <authorList>
            <person name="Guerrero-Cozar I."/>
            <person name="Gomez-Garrido J."/>
            <person name="Berbel C."/>
            <person name="Martinez-Blanch J.F."/>
            <person name="Alioto T."/>
            <person name="Claros M.G."/>
            <person name="Gagnaire P.A."/>
            <person name="Manchado M."/>
        </authorList>
    </citation>
    <scope>NUCLEOTIDE SEQUENCE [LARGE SCALE GENOMIC DNA]</scope>
    <source>
        <strain evidence="4">Sse05_10M</strain>
    </source>
</reference>
<organism evidence="4 5">
    <name type="scientific">Solea senegalensis</name>
    <name type="common">Senegalese sole</name>
    <dbReference type="NCBI Taxonomy" id="28829"/>
    <lineage>
        <taxon>Eukaryota</taxon>
        <taxon>Metazoa</taxon>
        <taxon>Chordata</taxon>
        <taxon>Craniata</taxon>
        <taxon>Vertebrata</taxon>
        <taxon>Euteleostomi</taxon>
        <taxon>Actinopterygii</taxon>
        <taxon>Neopterygii</taxon>
        <taxon>Teleostei</taxon>
        <taxon>Neoteleostei</taxon>
        <taxon>Acanthomorphata</taxon>
        <taxon>Carangaria</taxon>
        <taxon>Pleuronectiformes</taxon>
        <taxon>Pleuronectoidei</taxon>
        <taxon>Soleidae</taxon>
        <taxon>Solea</taxon>
    </lineage>
</organism>
<gene>
    <name evidence="4" type="ORF">JOB18_035774</name>
</gene>
<feature type="region of interest" description="Disordered" evidence="1">
    <location>
        <begin position="16"/>
        <end position="45"/>
    </location>
</feature>
<dbReference type="SMART" id="SM00451">
    <property type="entry name" value="ZnF_U1"/>
    <property type="match status" value="2"/>
</dbReference>
<dbReference type="SMART" id="SM00355">
    <property type="entry name" value="ZnF_C2H2"/>
    <property type="match status" value="3"/>
</dbReference>
<dbReference type="PANTHER" id="PTHR15491">
    <property type="match status" value="1"/>
</dbReference>
<dbReference type="Pfam" id="PF23330">
    <property type="entry name" value="zf-C2H2_14"/>
    <property type="match status" value="1"/>
</dbReference>
<evidence type="ECO:0000259" key="2">
    <source>
        <dbReference type="SMART" id="SM00355"/>
    </source>
</evidence>
<evidence type="ECO:0000313" key="4">
    <source>
        <dbReference type="EMBL" id="KAG7490444.1"/>
    </source>
</evidence>
<feature type="region of interest" description="Disordered" evidence="1">
    <location>
        <begin position="206"/>
        <end position="240"/>
    </location>
</feature>
<name>A0AAV6QGR0_SOLSE</name>
<evidence type="ECO:0000259" key="3">
    <source>
        <dbReference type="SMART" id="SM00451"/>
    </source>
</evidence>